<dbReference type="Proteomes" id="UP001209854">
    <property type="component" value="Unassembled WGS sequence"/>
</dbReference>
<feature type="domain" description="Glycosyltransferase subfamily 4-like N-terminal" evidence="3">
    <location>
        <begin position="16"/>
        <end position="169"/>
    </location>
</feature>
<feature type="domain" description="Glycosyl transferase family 1" evidence="2">
    <location>
        <begin position="188"/>
        <end position="343"/>
    </location>
</feature>
<gene>
    <name evidence="4" type="ORF">NX722_05980</name>
</gene>
<dbReference type="InterPro" id="IPR001296">
    <property type="entry name" value="Glyco_trans_1"/>
</dbReference>
<sequence length="372" mass="41965">MRVGIDARLLSEPLTGIGRYTKELSDKLMDYSSQLYLYSARDIDSHKWEINNPKVRSANFQSRLGRMWWSQSYLPYWSAKDQVDVFWGATHRIPRYLPRNIARVVTIHDLVWKHAGNTMRPLSYVAEKMLMPDTIYSADRIIADSISTSKAIIDEYPAVSKKVRIVYPGTSRFPPHQEFQSLIVFGIDRPYFLFVGTLEPRKNLSRLLRAFASLDESIKKNNLLVIAGGKGWGGVDAEALIRRENLQGQVKVVGYVDDGWLATLYSHARFLAMPSLYEGFGLPLVEAMSFGVPVLTSDTSSMPEVAGEAGVLVDPLDVESIASGLTKFFGDNHRDSLAKKAEQSASRFTWEQSAKQLWAIFDEARKERLGSC</sequence>
<evidence type="ECO:0000259" key="2">
    <source>
        <dbReference type="Pfam" id="PF00534"/>
    </source>
</evidence>
<keyword evidence="5" id="KW-1185">Reference proteome</keyword>
<name>A0ABT3MS63_9GAMM</name>
<dbReference type="SUPFAM" id="SSF53756">
    <property type="entry name" value="UDP-Glycosyltransferase/glycogen phosphorylase"/>
    <property type="match status" value="1"/>
</dbReference>
<reference evidence="4 5" key="1">
    <citation type="submission" date="2022-10" db="EMBL/GenBank/DDBJ databases">
        <title>High-quality genome sequences of two octocoral-associated bacteria, Endozoicomonas euniceicola EF212 and Endozoicomonas gorgoniicola PS125.</title>
        <authorList>
            <person name="Chiou Y.-J."/>
            <person name="Chen Y.-H."/>
        </authorList>
    </citation>
    <scope>NUCLEOTIDE SEQUENCE [LARGE SCALE GENOMIC DNA]</scope>
    <source>
        <strain evidence="4 5">PS125</strain>
    </source>
</reference>
<evidence type="ECO:0000256" key="1">
    <source>
        <dbReference type="ARBA" id="ARBA00022679"/>
    </source>
</evidence>
<dbReference type="RefSeq" id="WP_262567185.1">
    <property type="nucleotide sequence ID" value="NZ_JAPFCC010000001.1"/>
</dbReference>
<dbReference type="PANTHER" id="PTHR46401:SF2">
    <property type="entry name" value="GLYCOSYLTRANSFERASE WBBK-RELATED"/>
    <property type="match status" value="1"/>
</dbReference>
<dbReference type="InterPro" id="IPR028098">
    <property type="entry name" value="Glyco_trans_4-like_N"/>
</dbReference>
<dbReference type="Gene3D" id="3.40.50.2000">
    <property type="entry name" value="Glycogen Phosphorylase B"/>
    <property type="match status" value="2"/>
</dbReference>
<dbReference type="CDD" id="cd03809">
    <property type="entry name" value="GT4_MtfB-like"/>
    <property type="match status" value="1"/>
</dbReference>
<proteinExistence type="predicted"/>
<organism evidence="4 5">
    <name type="scientific">Endozoicomonas gorgoniicola</name>
    <dbReference type="NCBI Taxonomy" id="1234144"/>
    <lineage>
        <taxon>Bacteria</taxon>
        <taxon>Pseudomonadati</taxon>
        <taxon>Pseudomonadota</taxon>
        <taxon>Gammaproteobacteria</taxon>
        <taxon>Oceanospirillales</taxon>
        <taxon>Endozoicomonadaceae</taxon>
        <taxon>Endozoicomonas</taxon>
    </lineage>
</organism>
<evidence type="ECO:0000313" key="5">
    <source>
        <dbReference type="Proteomes" id="UP001209854"/>
    </source>
</evidence>
<dbReference type="EMBL" id="JAPFCC010000001">
    <property type="protein sequence ID" value="MCW7552203.1"/>
    <property type="molecule type" value="Genomic_DNA"/>
</dbReference>
<comment type="caution">
    <text evidence="4">The sequence shown here is derived from an EMBL/GenBank/DDBJ whole genome shotgun (WGS) entry which is preliminary data.</text>
</comment>
<keyword evidence="1" id="KW-0808">Transferase</keyword>
<evidence type="ECO:0000313" key="4">
    <source>
        <dbReference type="EMBL" id="MCW7552203.1"/>
    </source>
</evidence>
<protein>
    <submittedName>
        <fullName evidence="4">Glycosyltransferase family 4 protein</fullName>
    </submittedName>
</protein>
<dbReference type="Pfam" id="PF13439">
    <property type="entry name" value="Glyco_transf_4"/>
    <property type="match status" value="1"/>
</dbReference>
<evidence type="ECO:0000259" key="3">
    <source>
        <dbReference type="Pfam" id="PF13439"/>
    </source>
</evidence>
<dbReference type="PANTHER" id="PTHR46401">
    <property type="entry name" value="GLYCOSYLTRANSFERASE WBBK-RELATED"/>
    <property type="match status" value="1"/>
</dbReference>
<dbReference type="Pfam" id="PF00534">
    <property type="entry name" value="Glycos_transf_1"/>
    <property type="match status" value="1"/>
</dbReference>
<accession>A0ABT3MS63</accession>